<comment type="caution">
    <text evidence="7">The sequence shown here is derived from an EMBL/GenBank/DDBJ whole genome shotgun (WGS) entry which is preliminary data.</text>
</comment>
<dbReference type="PROSITE" id="PS50102">
    <property type="entry name" value="RRM"/>
    <property type="match status" value="1"/>
</dbReference>
<dbReference type="GO" id="GO:0005634">
    <property type="term" value="C:nucleus"/>
    <property type="evidence" value="ECO:0007669"/>
    <property type="project" value="TreeGrafter"/>
</dbReference>
<keyword evidence="8" id="KW-1185">Reference proteome</keyword>
<dbReference type="GO" id="GO:0006396">
    <property type="term" value="P:RNA processing"/>
    <property type="evidence" value="ECO:0007669"/>
    <property type="project" value="InterPro"/>
</dbReference>
<evidence type="ECO:0000313" key="7">
    <source>
        <dbReference type="EMBL" id="CAD5112382.1"/>
    </source>
</evidence>
<dbReference type="InterPro" id="IPR035979">
    <property type="entry name" value="RBD_domain_sf"/>
</dbReference>
<dbReference type="PANTHER" id="PTHR23140">
    <property type="entry name" value="RNA PROCESSING PROTEIN LD23810P"/>
    <property type="match status" value="1"/>
</dbReference>
<dbReference type="Pfam" id="PF00076">
    <property type="entry name" value="RRM_1"/>
    <property type="match status" value="1"/>
</dbReference>
<sequence>MDDKVSSSSANSSKFKPKNIPQAKLKAFQIGAMNSNKRVLSKKEEEEKKRKEDMERTAEVFKEFVETFKGDQNKLTKTWVKGDTVKDGIKVENSGKRELYNPSTKSSKLAELAATFPSSRKEDRKKEDKFQIGPKRHEQKRKTNLETFKEELKTIQTERERRHKMKEQCLQPSRRSRFEHSSPDIPPVTDPLGVSLSSEDVVKTGSYPTVQDDETSTNIYLGNINPQTKENELAEIYGRFGPLASVKIMWPRDEEQRAKNRNCGFVAYMNRKDAERAMNCMQGKEIASYEQKLGWGKAVPIPPHPVYIPPALAELTMPPPPSGLAFNAQPRSNEKRINIKGGKADDEILKKCVVKVVVPTDRHLVQVIHRVIEFVVREGPMFEALIMNREMNNPVYRFLFENQSPGHIYYRWKLFSILQGDTPYSWRTEEFCMFEGGSIWKPPPVNPWTRGMPSELVEKNVVMAEEAKKGNLSRRDVEELEDILHRISPERVSIGEAMVWCIDRAESAQQICDFIADSLSNPETVPAKKLARLYLINDILHNCTTKANASFFRKYMEPHLGKVVDNLRKTHQTIESRLKAEQYKTRVINCLKAWEDWTVYPQDSIIHLQNIFLGLVVTEEITKKVAVEIDGAPLEDEIDGKPIGLVKYDSDDCIDGSPMDDEAVANKYNEMKTQERSEESFKGFQKSKWEEVDENDLKAQAVTTSKWELFDDEDGTKGEEGELDEDLDGVPMEEDYSRSIMSNSRGNEVSEEKRQRLREIEVKVMKYADELESGRRQTKSGMSIADQSHPGREIDPDQDLPGGDESHDQDLLDEGKLGQDHQLTDMIEIDQDIPQQVVAANINIKKRVTELFFVVFMFFLF</sequence>
<dbReference type="InterPro" id="IPR035967">
    <property type="entry name" value="SWAP/Surp_sf"/>
</dbReference>
<keyword evidence="1 2" id="KW-0694">RNA-binding</keyword>
<protein>
    <submittedName>
        <fullName evidence="7">DgyrCDS1604</fullName>
    </submittedName>
</protein>
<dbReference type="OrthoDB" id="377209at2759"/>
<dbReference type="InterPro" id="IPR051485">
    <property type="entry name" value="SR-CTD_assoc_factor"/>
</dbReference>
<feature type="region of interest" description="Disordered" evidence="3">
    <location>
        <begin position="736"/>
        <end position="755"/>
    </location>
</feature>
<name>A0A7I8VCY4_9ANNE</name>
<dbReference type="AlphaFoldDB" id="A0A7I8VCY4"/>
<reference evidence="7 8" key="1">
    <citation type="submission" date="2020-08" db="EMBL/GenBank/DDBJ databases">
        <authorList>
            <person name="Hejnol A."/>
        </authorList>
    </citation>
    <scope>NUCLEOTIDE SEQUENCE [LARGE SCALE GENOMIC DNA]</scope>
</reference>
<dbReference type="Gene3D" id="1.25.40.90">
    <property type="match status" value="1"/>
</dbReference>
<dbReference type="InterPro" id="IPR008942">
    <property type="entry name" value="ENTH_VHS"/>
</dbReference>
<feature type="domain" description="SURP motif" evidence="5">
    <location>
        <begin position="367"/>
        <end position="410"/>
    </location>
</feature>
<dbReference type="SMART" id="SM00648">
    <property type="entry name" value="SWAP"/>
    <property type="match status" value="1"/>
</dbReference>
<feature type="region of interest" description="Disordered" evidence="3">
    <location>
        <begin position="96"/>
        <end position="142"/>
    </location>
</feature>
<dbReference type="PROSITE" id="PS51391">
    <property type="entry name" value="CID"/>
    <property type="match status" value="1"/>
</dbReference>
<dbReference type="InterPro" id="IPR006569">
    <property type="entry name" value="CID_dom"/>
</dbReference>
<feature type="domain" description="RRM" evidence="4">
    <location>
        <begin position="217"/>
        <end position="298"/>
    </location>
</feature>
<dbReference type="PANTHER" id="PTHR23140:SF0">
    <property type="entry name" value="U2 SNRNP-ASSOCIATED SURP MOTIF-CONTAINING PROTEIN"/>
    <property type="match status" value="1"/>
</dbReference>
<dbReference type="Gene3D" id="6.10.140.420">
    <property type="match status" value="1"/>
</dbReference>
<dbReference type="InterPro" id="IPR047488">
    <property type="entry name" value="SR140_cwf21"/>
</dbReference>
<dbReference type="InterPro" id="IPR000504">
    <property type="entry name" value="RRM_dom"/>
</dbReference>
<dbReference type="Proteomes" id="UP000549394">
    <property type="component" value="Unassembled WGS sequence"/>
</dbReference>
<dbReference type="CDD" id="cd12223">
    <property type="entry name" value="RRM_SR140"/>
    <property type="match status" value="1"/>
</dbReference>
<feature type="compositionally biased region" description="Basic and acidic residues" evidence="3">
    <location>
        <begin position="119"/>
        <end position="130"/>
    </location>
</feature>
<proteinExistence type="predicted"/>
<feature type="compositionally biased region" description="Acidic residues" evidence="3">
    <location>
        <begin position="721"/>
        <end position="731"/>
    </location>
</feature>
<dbReference type="Pfam" id="PF08312">
    <property type="entry name" value="cwf21"/>
    <property type="match status" value="1"/>
</dbReference>
<dbReference type="InterPro" id="IPR000061">
    <property type="entry name" value="Surp"/>
</dbReference>
<dbReference type="SUPFAM" id="SSF48464">
    <property type="entry name" value="ENTH/VHS domain"/>
    <property type="match status" value="1"/>
</dbReference>
<evidence type="ECO:0000259" key="4">
    <source>
        <dbReference type="PROSITE" id="PS50102"/>
    </source>
</evidence>
<feature type="region of interest" description="Disordered" evidence="3">
    <location>
        <begin position="709"/>
        <end position="731"/>
    </location>
</feature>
<evidence type="ECO:0000256" key="1">
    <source>
        <dbReference type="ARBA" id="ARBA00022884"/>
    </source>
</evidence>
<dbReference type="Pfam" id="PF04818">
    <property type="entry name" value="CID"/>
    <property type="match status" value="1"/>
</dbReference>
<dbReference type="InterPro" id="IPR035009">
    <property type="entry name" value="SR140_RRM"/>
</dbReference>
<dbReference type="CDD" id="cd21370">
    <property type="entry name" value="cwf21_SR140"/>
    <property type="match status" value="1"/>
</dbReference>
<feature type="domain" description="CID" evidence="6">
    <location>
        <begin position="472"/>
        <end position="616"/>
    </location>
</feature>
<dbReference type="SUPFAM" id="SSF54928">
    <property type="entry name" value="RNA-binding domain, RBD"/>
    <property type="match status" value="1"/>
</dbReference>
<dbReference type="PROSITE" id="PS50128">
    <property type="entry name" value="SURP"/>
    <property type="match status" value="1"/>
</dbReference>
<dbReference type="SMART" id="SM00360">
    <property type="entry name" value="RRM"/>
    <property type="match status" value="1"/>
</dbReference>
<organism evidence="7 8">
    <name type="scientific">Dimorphilus gyrociliatus</name>
    <dbReference type="NCBI Taxonomy" id="2664684"/>
    <lineage>
        <taxon>Eukaryota</taxon>
        <taxon>Metazoa</taxon>
        <taxon>Spiralia</taxon>
        <taxon>Lophotrochozoa</taxon>
        <taxon>Annelida</taxon>
        <taxon>Polychaeta</taxon>
        <taxon>Polychaeta incertae sedis</taxon>
        <taxon>Dinophilidae</taxon>
        <taxon>Dimorphilus</taxon>
    </lineage>
</organism>
<feature type="region of interest" description="Disordered" evidence="3">
    <location>
        <begin position="771"/>
        <end position="812"/>
    </location>
</feature>
<feature type="compositionally biased region" description="Low complexity" evidence="3">
    <location>
        <begin position="1"/>
        <end position="13"/>
    </location>
</feature>
<dbReference type="InterPro" id="IPR012677">
    <property type="entry name" value="Nucleotide-bd_a/b_plait_sf"/>
</dbReference>
<dbReference type="SMART" id="SM00582">
    <property type="entry name" value="RPR"/>
    <property type="match status" value="1"/>
</dbReference>
<evidence type="ECO:0000259" key="6">
    <source>
        <dbReference type="PROSITE" id="PS51391"/>
    </source>
</evidence>
<dbReference type="Gene3D" id="1.10.10.790">
    <property type="entry name" value="Surp module"/>
    <property type="match status" value="1"/>
</dbReference>
<feature type="region of interest" description="Disordered" evidence="3">
    <location>
        <begin position="1"/>
        <end position="55"/>
    </location>
</feature>
<feature type="region of interest" description="Disordered" evidence="3">
    <location>
        <begin position="158"/>
        <end position="194"/>
    </location>
</feature>
<evidence type="ECO:0000256" key="2">
    <source>
        <dbReference type="PROSITE-ProRule" id="PRU00176"/>
    </source>
</evidence>
<accession>A0A7I8VCY4</accession>
<dbReference type="GO" id="GO:0003723">
    <property type="term" value="F:RNA binding"/>
    <property type="evidence" value="ECO:0007669"/>
    <property type="project" value="UniProtKB-UniRule"/>
</dbReference>
<dbReference type="Pfam" id="PF01805">
    <property type="entry name" value="Surp"/>
    <property type="match status" value="1"/>
</dbReference>
<dbReference type="InterPro" id="IPR013170">
    <property type="entry name" value="mRNA_splic_Cwf21_dom"/>
</dbReference>
<dbReference type="SUPFAM" id="SSF109905">
    <property type="entry name" value="Surp module (SWAP domain)"/>
    <property type="match status" value="1"/>
</dbReference>
<dbReference type="EMBL" id="CAJFCJ010000002">
    <property type="protein sequence ID" value="CAD5112382.1"/>
    <property type="molecule type" value="Genomic_DNA"/>
</dbReference>
<dbReference type="Gene3D" id="3.30.70.330">
    <property type="match status" value="1"/>
</dbReference>
<evidence type="ECO:0000259" key="5">
    <source>
        <dbReference type="PROSITE" id="PS50128"/>
    </source>
</evidence>
<evidence type="ECO:0000313" key="8">
    <source>
        <dbReference type="Proteomes" id="UP000549394"/>
    </source>
</evidence>
<dbReference type="SMART" id="SM01115">
    <property type="entry name" value="cwf21"/>
    <property type="match status" value="1"/>
</dbReference>
<gene>
    <name evidence="7" type="ORF">DGYR_LOCUS1537</name>
</gene>
<evidence type="ECO:0000256" key="3">
    <source>
        <dbReference type="SAM" id="MobiDB-lite"/>
    </source>
</evidence>
<feature type="compositionally biased region" description="Basic and acidic residues" evidence="3">
    <location>
        <begin position="41"/>
        <end position="55"/>
    </location>
</feature>